<dbReference type="InterPro" id="IPR003661">
    <property type="entry name" value="HisK_dim/P_dom"/>
</dbReference>
<dbReference type="SUPFAM" id="SSF55874">
    <property type="entry name" value="ATPase domain of HSP90 chaperone/DNA topoisomerase II/histidine kinase"/>
    <property type="match status" value="1"/>
</dbReference>
<dbReference type="Gene3D" id="1.10.287.130">
    <property type="match status" value="1"/>
</dbReference>
<dbReference type="RefSeq" id="WP_377135188.1">
    <property type="nucleotide sequence ID" value="NZ_JBHSFI010000003.1"/>
</dbReference>
<keyword evidence="4" id="KW-0597">Phosphoprotein</keyword>
<evidence type="ECO:0000313" key="9">
    <source>
        <dbReference type="EMBL" id="MFC4628016.1"/>
    </source>
</evidence>
<dbReference type="Pfam" id="PF00656">
    <property type="entry name" value="Peptidase_C14"/>
    <property type="match status" value="1"/>
</dbReference>
<dbReference type="SMART" id="SM00388">
    <property type="entry name" value="HisKA"/>
    <property type="match status" value="1"/>
</dbReference>
<dbReference type="Pfam" id="PF00512">
    <property type="entry name" value="HisKA"/>
    <property type="match status" value="1"/>
</dbReference>
<keyword evidence="9" id="KW-0067">ATP-binding</keyword>
<keyword evidence="7" id="KW-0902">Two-component regulatory system</keyword>
<dbReference type="Gene3D" id="3.30.565.10">
    <property type="entry name" value="Histidine kinase-like ATPase, C-terminal domain"/>
    <property type="match status" value="1"/>
</dbReference>
<protein>
    <recommendedName>
        <fullName evidence="3">histidine kinase</fullName>
        <ecNumber evidence="3">2.7.13.3</ecNumber>
    </recommendedName>
</protein>
<keyword evidence="9" id="KW-0547">Nucleotide-binding</keyword>
<comment type="subcellular location">
    <subcellularLocation>
        <location evidence="2">Cell membrane</location>
    </subcellularLocation>
</comment>
<dbReference type="InterPro" id="IPR003594">
    <property type="entry name" value="HATPase_dom"/>
</dbReference>
<dbReference type="PANTHER" id="PTHR43304:SF1">
    <property type="entry name" value="PAC DOMAIN-CONTAINING PROTEIN"/>
    <property type="match status" value="1"/>
</dbReference>
<dbReference type="InterPro" id="IPR011600">
    <property type="entry name" value="Pept_C14_caspase"/>
</dbReference>
<comment type="caution">
    <text evidence="9">The sequence shown here is derived from an EMBL/GenBank/DDBJ whole genome shotgun (WGS) entry which is preliminary data.</text>
</comment>
<gene>
    <name evidence="9" type="ORF">ACFO6V_07220</name>
</gene>
<proteinExistence type="predicted"/>
<accession>A0ABV9HCE0</accession>
<comment type="catalytic activity">
    <reaction evidence="1">
        <text>ATP + protein L-histidine = ADP + protein N-phospho-L-histidine.</text>
        <dbReference type="EC" id="2.7.13.3"/>
    </reaction>
</comment>
<dbReference type="NCBIfam" id="NF047832">
    <property type="entry name" value="caspase_w_EACC1"/>
    <property type="match status" value="1"/>
</dbReference>
<keyword evidence="5" id="KW-0808">Transferase</keyword>
<dbReference type="Gene3D" id="3.40.50.1460">
    <property type="match status" value="1"/>
</dbReference>
<dbReference type="InterPro" id="IPR004358">
    <property type="entry name" value="Sig_transdc_His_kin-like_C"/>
</dbReference>
<evidence type="ECO:0000256" key="1">
    <source>
        <dbReference type="ARBA" id="ARBA00000085"/>
    </source>
</evidence>
<feature type="domain" description="Histidine kinase" evidence="8">
    <location>
        <begin position="277"/>
        <end position="490"/>
    </location>
</feature>
<dbReference type="PROSITE" id="PS50109">
    <property type="entry name" value="HIS_KIN"/>
    <property type="match status" value="1"/>
</dbReference>
<evidence type="ECO:0000256" key="5">
    <source>
        <dbReference type="ARBA" id="ARBA00022679"/>
    </source>
</evidence>
<dbReference type="Proteomes" id="UP001596011">
    <property type="component" value="Unassembled WGS sequence"/>
</dbReference>
<evidence type="ECO:0000256" key="6">
    <source>
        <dbReference type="ARBA" id="ARBA00022777"/>
    </source>
</evidence>
<dbReference type="InterPro" id="IPR036890">
    <property type="entry name" value="HATPase_C_sf"/>
</dbReference>
<evidence type="ECO:0000256" key="7">
    <source>
        <dbReference type="ARBA" id="ARBA00023012"/>
    </source>
</evidence>
<dbReference type="Pfam" id="PF02518">
    <property type="entry name" value="HATPase_c"/>
    <property type="match status" value="1"/>
</dbReference>
<evidence type="ECO:0000313" key="10">
    <source>
        <dbReference type="Proteomes" id="UP001596011"/>
    </source>
</evidence>
<dbReference type="InterPro" id="IPR036097">
    <property type="entry name" value="HisK_dim/P_sf"/>
</dbReference>
<evidence type="ECO:0000256" key="2">
    <source>
        <dbReference type="ARBA" id="ARBA00004236"/>
    </source>
</evidence>
<dbReference type="InterPro" id="IPR005467">
    <property type="entry name" value="His_kinase_dom"/>
</dbReference>
<dbReference type="InterPro" id="IPR052162">
    <property type="entry name" value="Sensor_kinase/Photoreceptor"/>
</dbReference>
<keyword evidence="10" id="KW-1185">Reference proteome</keyword>
<evidence type="ECO:0000256" key="4">
    <source>
        <dbReference type="ARBA" id="ARBA00022553"/>
    </source>
</evidence>
<dbReference type="PRINTS" id="PR00344">
    <property type="entry name" value="BCTRLSENSOR"/>
</dbReference>
<evidence type="ECO:0000256" key="3">
    <source>
        <dbReference type="ARBA" id="ARBA00012438"/>
    </source>
</evidence>
<keyword evidence="6" id="KW-0418">Kinase</keyword>
<reference evidence="10" key="1">
    <citation type="journal article" date="2019" name="Int. J. Syst. Evol. Microbiol.">
        <title>The Global Catalogue of Microorganisms (GCM) 10K type strain sequencing project: providing services to taxonomists for standard genome sequencing and annotation.</title>
        <authorList>
            <consortium name="The Broad Institute Genomics Platform"/>
            <consortium name="The Broad Institute Genome Sequencing Center for Infectious Disease"/>
            <person name="Wu L."/>
            <person name="Ma J."/>
        </authorList>
    </citation>
    <scope>NUCLEOTIDE SEQUENCE [LARGE SCALE GENOMIC DNA]</scope>
    <source>
        <strain evidence="10">CCUG 42722</strain>
    </source>
</reference>
<evidence type="ECO:0000259" key="8">
    <source>
        <dbReference type="PROSITE" id="PS50109"/>
    </source>
</evidence>
<dbReference type="PANTHER" id="PTHR43304">
    <property type="entry name" value="PHYTOCHROME-LIKE PROTEIN CPH1"/>
    <property type="match status" value="1"/>
</dbReference>
<dbReference type="SMART" id="SM00387">
    <property type="entry name" value="HATPase_c"/>
    <property type="match status" value="1"/>
</dbReference>
<dbReference type="SUPFAM" id="SSF47384">
    <property type="entry name" value="Homodimeric domain of signal transducing histidine kinase"/>
    <property type="match status" value="1"/>
</dbReference>
<dbReference type="InterPro" id="IPR029030">
    <property type="entry name" value="Caspase-like_dom_sf"/>
</dbReference>
<dbReference type="EC" id="2.7.13.3" evidence="3"/>
<dbReference type="GO" id="GO:0005524">
    <property type="term" value="F:ATP binding"/>
    <property type="evidence" value="ECO:0007669"/>
    <property type="project" value="UniProtKB-KW"/>
</dbReference>
<dbReference type="SUPFAM" id="SSF52129">
    <property type="entry name" value="Caspase-like"/>
    <property type="match status" value="1"/>
</dbReference>
<organism evidence="9 10">
    <name type="scientific">Promicromonospora alba</name>
    <dbReference type="NCBI Taxonomy" id="1616110"/>
    <lineage>
        <taxon>Bacteria</taxon>
        <taxon>Bacillati</taxon>
        <taxon>Actinomycetota</taxon>
        <taxon>Actinomycetes</taxon>
        <taxon>Micrococcales</taxon>
        <taxon>Promicromonosporaceae</taxon>
        <taxon>Promicromonospora</taxon>
    </lineage>
</organism>
<sequence length="492" mass="53721">MARPQESWAVFIGVGKYDDANLPDVPEVREGALALRDVLIDPDGGGLLAENCLIVPEDATREEVADTIVKATRKATDLLLIYYAGHGTRGWDKSDLVLSVRETNPERAGFSGIRFDDLRGFLSQSGARAKVVILDCCLSGRAVGQPLAEDGGEIGDEILIDGVATMTSVPANADAVVKAGEKYPAYTKRLIDILENGVPEADEFLTLSEIKNELRRHCARDGLRPPQARIVDQVDRLALALNRSFTPTAETIALTEALAAHELLSQQAALLEQFALTAASSLQKPLGRVASFTQLLKKRYGGQLDERADQYIEFAVDGVMQMQQLIQSLLMLSRAGSANVDEGVELSTVMEAVLHEHSYSISECNATIDVDPMPVVLGNRLLLQTALSHLISNALKFREPSRQPEIKVEVRSMRAHWEMSVVDNGIGVAAEDVESVFVMFHRLHPTEAYSGDGIGLPLVKRVVELHGGRIWLESGHRLGSTVRFTLRRANST</sequence>
<name>A0ABV9HCE0_9MICO</name>
<dbReference type="EMBL" id="JBHSFI010000003">
    <property type="protein sequence ID" value="MFC4628016.1"/>
    <property type="molecule type" value="Genomic_DNA"/>
</dbReference>